<keyword evidence="1" id="KW-1185">Reference proteome</keyword>
<evidence type="ECO:0000313" key="2">
    <source>
        <dbReference type="RefSeq" id="XP_065658116.1"/>
    </source>
</evidence>
<protein>
    <submittedName>
        <fullName evidence="2">Uncharacterized protein LOC136082630</fullName>
    </submittedName>
</protein>
<dbReference type="Proteomes" id="UP001652625">
    <property type="component" value="Chromosome 07"/>
</dbReference>
<reference evidence="2" key="1">
    <citation type="submission" date="2025-08" db="UniProtKB">
        <authorList>
            <consortium name="RefSeq"/>
        </authorList>
    </citation>
    <scope>IDENTIFICATION</scope>
</reference>
<proteinExistence type="predicted"/>
<dbReference type="RefSeq" id="XP_065658116.1">
    <property type="nucleotide sequence ID" value="XM_065802044.1"/>
</dbReference>
<gene>
    <name evidence="2" type="primary">LOC136082630</name>
</gene>
<dbReference type="GeneID" id="136082630"/>
<accession>A0ABM4C913</accession>
<organism evidence="1 2">
    <name type="scientific">Hydra vulgaris</name>
    <name type="common">Hydra</name>
    <name type="synonym">Hydra attenuata</name>
    <dbReference type="NCBI Taxonomy" id="6087"/>
    <lineage>
        <taxon>Eukaryota</taxon>
        <taxon>Metazoa</taxon>
        <taxon>Cnidaria</taxon>
        <taxon>Hydrozoa</taxon>
        <taxon>Hydroidolina</taxon>
        <taxon>Anthoathecata</taxon>
        <taxon>Aplanulata</taxon>
        <taxon>Hydridae</taxon>
        <taxon>Hydra</taxon>
    </lineage>
</organism>
<name>A0ABM4C913_HYDVU</name>
<evidence type="ECO:0000313" key="1">
    <source>
        <dbReference type="Proteomes" id="UP001652625"/>
    </source>
</evidence>
<sequence>MEYCCYIWVGFSNDTLSLQDKVQKRIVNIVGPGLSAKLKPLSYRRKVESLSLFNEYYHDRRSKELSSLGPSTKTHSRLTRHSSKFHSFTASVPACSKKFYSSSFLPCTSTLWNSLPSLCFLDSLINL</sequence>